<sequence>MRRVLIVSGNEMKKKKGLFFHAQCQEGISFLISIFLIINFLFAFRTRAGCGLIASGGRKLRSGCAQRKAGAAIKVSEISIKLKSSSRGSLFLLSFLFCSLDFHIDC</sequence>
<evidence type="ECO:0000313" key="2">
    <source>
        <dbReference type="EMBL" id="GIY50379.1"/>
    </source>
</evidence>
<reference evidence="2 3" key="1">
    <citation type="submission" date="2021-06" db="EMBL/GenBank/DDBJ databases">
        <title>Caerostris extrusa draft genome.</title>
        <authorList>
            <person name="Kono N."/>
            <person name="Arakawa K."/>
        </authorList>
    </citation>
    <scope>NUCLEOTIDE SEQUENCE [LARGE SCALE GENOMIC DNA]</scope>
</reference>
<accession>A0AAV4TYJ9</accession>
<dbReference type="EMBL" id="BPLR01011972">
    <property type="protein sequence ID" value="GIY50379.1"/>
    <property type="molecule type" value="Genomic_DNA"/>
</dbReference>
<protein>
    <submittedName>
        <fullName evidence="2">Uncharacterized protein</fullName>
    </submittedName>
</protein>
<gene>
    <name evidence="2" type="ORF">CEXT_518591</name>
</gene>
<feature type="transmembrane region" description="Helical" evidence="1">
    <location>
        <begin position="27"/>
        <end position="44"/>
    </location>
</feature>
<comment type="caution">
    <text evidence="2">The sequence shown here is derived from an EMBL/GenBank/DDBJ whole genome shotgun (WGS) entry which is preliminary data.</text>
</comment>
<evidence type="ECO:0000313" key="3">
    <source>
        <dbReference type="Proteomes" id="UP001054945"/>
    </source>
</evidence>
<keyword evidence="1" id="KW-0812">Transmembrane</keyword>
<dbReference type="AlphaFoldDB" id="A0AAV4TYJ9"/>
<keyword evidence="1" id="KW-0472">Membrane</keyword>
<organism evidence="2 3">
    <name type="scientific">Caerostris extrusa</name>
    <name type="common">Bark spider</name>
    <name type="synonym">Caerostris bankana</name>
    <dbReference type="NCBI Taxonomy" id="172846"/>
    <lineage>
        <taxon>Eukaryota</taxon>
        <taxon>Metazoa</taxon>
        <taxon>Ecdysozoa</taxon>
        <taxon>Arthropoda</taxon>
        <taxon>Chelicerata</taxon>
        <taxon>Arachnida</taxon>
        <taxon>Araneae</taxon>
        <taxon>Araneomorphae</taxon>
        <taxon>Entelegynae</taxon>
        <taxon>Araneoidea</taxon>
        <taxon>Araneidae</taxon>
        <taxon>Caerostris</taxon>
    </lineage>
</organism>
<keyword evidence="3" id="KW-1185">Reference proteome</keyword>
<keyword evidence="1" id="KW-1133">Transmembrane helix</keyword>
<dbReference type="Proteomes" id="UP001054945">
    <property type="component" value="Unassembled WGS sequence"/>
</dbReference>
<evidence type="ECO:0000256" key="1">
    <source>
        <dbReference type="SAM" id="Phobius"/>
    </source>
</evidence>
<proteinExistence type="predicted"/>
<name>A0AAV4TYJ9_CAEEX</name>